<evidence type="ECO:0000256" key="6">
    <source>
        <dbReference type="ARBA" id="ARBA00023277"/>
    </source>
</evidence>
<dbReference type="Gene3D" id="3.20.20.80">
    <property type="entry name" value="Glycosidases"/>
    <property type="match status" value="1"/>
</dbReference>
<dbReference type="RefSeq" id="XP_005644225.1">
    <property type="nucleotide sequence ID" value="XM_005644168.1"/>
</dbReference>
<protein>
    <recommendedName>
        <fullName evidence="4 9">Alpha-amylase</fullName>
        <ecNumber evidence="4 9">3.2.1.1</ecNumber>
    </recommendedName>
</protein>
<evidence type="ECO:0000256" key="4">
    <source>
        <dbReference type="ARBA" id="ARBA00012595"/>
    </source>
</evidence>
<dbReference type="KEGG" id="csl:COCSUDRAFT_19451"/>
<dbReference type="SUPFAM" id="SSF51445">
    <property type="entry name" value="(Trans)glycosidases"/>
    <property type="match status" value="1"/>
</dbReference>
<evidence type="ECO:0000256" key="9">
    <source>
        <dbReference type="RuleBase" id="RU361134"/>
    </source>
</evidence>
<feature type="domain" description="Glycosyl hydrolase family 13 catalytic" evidence="10">
    <location>
        <begin position="37"/>
        <end position="369"/>
    </location>
</feature>
<dbReference type="EC" id="3.2.1.1" evidence="4 9"/>
<dbReference type="Gene3D" id="2.60.40.1180">
    <property type="entry name" value="Golgi alpha-mannosidase II"/>
    <property type="match status" value="1"/>
</dbReference>
<dbReference type="Proteomes" id="UP000007264">
    <property type="component" value="Unassembled WGS sequence"/>
</dbReference>
<proteinExistence type="inferred from homology"/>
<dbReference type="eggNOG" id="KOG0471">
    <property type="taxonomic scope" value="Eukaryota"/>
</dbReference>
<dbReference type="InterPro" id="IPR012850">
    <property type="entry name" value="A-amylase_bs_C"/>
</dbReference>
<gene>
    <name evidence="12" type="ORF">COCSUDRAFT_19451</name>
</gene>
<comment type="cofactor">
    <cofactor evidence="2">
        <name>Ca(2+)</name>
        <dbReference type="ChEBI" id="CHEBI:29108"/>
    </cofactor>
</comment>
<organism evidence="12 13">
    <name type="scientific">Coccomyxa subellipsoidea (strain C-169)</name>
    <name type="common">Green microalga</name>
    <dbReference type="NCBI Taxonomy" id="574566"/>
    <lineage>
        <taxon>Eukaryota</taxon>
        <taxon>Viridiplantae</taxon>
        <taxon>Chlorophyta</taxon>
        <taxon>core chlorophytes</taxon>
        <taxon>Trebouxiophyceae</taxon>
        <taxon>Trebouxiophyceae incertae sedis</taxon>
        <taxon>Coccomyxaceae</taxon>
        <taxon>Coccomyxa</taxon>
        <taxon>Coccomyxa subellipsoidea</taxon>
    </lineage>
</organism>
<dbReference type="InterPro" id="IPR013780">
    <property type="entry name" value="Glyco_hydro_b"/>
</dbReference>
<dbReference type="OrthoDB" id="550577at2759"/>
<dbReference type="SMART" id="SM00810">
    <property type="entry name" value="Alpha-amyl_C2"/>
    <property type="match status" value="1"/>
</dbReference>
<reference evidence="12 13" key="1">
    <citation type="journal article" date="2012" name="Genome Biol.">
        <title>The genome of the polar eukaryotic microalga coccomyxa subellipsoidea reveals traits of cold adaptation.</title>
        <authorList>
            <person name="Blanc G."/>
            <person name="Agarkova I."/>
            <person name="Grimwood J."/>
            <person name="Kuo A."/>
            <person name="Brueggeman A."/>
            <person name="Dunigan D."/>
            <person name="Gurnon J."/>
            <person name="Ladunga I."/>
            <person name="Lindquist E."/>
            <person name="Lucas S."/>
            <person name="Pangilinan J."/>
            <person name="Proschold T."/>
            <person name="Salamov A."/>
            <person name="Schmutz J."/>
            <person name="Weeks D."/>
            <person name="Yamada T."/>
            <person name="Claverie J.M."/>
            <person name="Grigoriev I."/>
            <person name="Van Etten J."/>
            <person name="Lomsadze A."/>
            <person name="Borodovsky M."/>
        </authorList>
    </citation>
    <scope>NUCLEOTIDE SEQUENCE [LARGE SCALE GENOMIC DNA]</scope>
    <source>
        <strain evidence="12 13">C-169</strain>
    </source>
</reference>
<dbReference type="PANTHER" id="PTHR43447">
    <property type="entry name" value="ALPHA-AMYLASE"/>
    <property type="match status" value="1"/>
</dbReference>
<comment type="similarity">
    <text evidence="3 8">Belongs to the glycosyl hydrolase 13 family.</text>
</comment>
<dbReference type="EMBL" id="AGSI01000018">
    <property type="protein sequence ID" value="EIE19681.1"/>
    <property type="molecule type" value="Genomic_DNA"/>
</dbReference>
<evidence type="ECO:0000256" key="2">
    <source>
        <dbReference type="ARBA" id="ARBA00001913"/>
    </source>
</evidence>
<dbReference type="GO" id="GO:0005509">
    <property type="term" value="F:calcium ion binding"/>
    <property type="evidence" value="ECO:0007669"/>
    <property type="project" value="InterPro"/>
</dbReference>
<evidence type="ECO:0000259" key="11">
    <source>
        <dbReference type="SMART" id="SM00810"/>
    </source>
</evidence>
<dbReference type="SMART" id="SM00642">
    <property type="entry name" value="Aamy"/>
    <property type="match status" value="1"/>
</dbReference>
<dbReference type="GO" id="GO:0005975">
    <property type="term" value="P:carbohydrate metabolic process"/>
    <property type="evidence" value="ECO:0007669"/>
    <property type="project" value="InterPro"/>
</dbReference>
<dbReference type="GeneID" id="17037653"/>
<dbReference type="Pfam" id="PF00128">
    <property type="entry name" value="Alpha-amylase"/>
    <property type="match status" value="1"/>
</dbReference>
<dbReference type="STRING" id="574566.I0YMR2"/>
<evidence type="ECO:0000259" key="10">
    <source>
        <dbReference type="SMART" id="SM00642"/>
    </source>
</evidence>
<evidence type="ECO:0000256" key="1">
    <source>
        <dbReference type="ARBA" id="ARBA00000548"/>
    </source>
</evidence>
<accession>I0YMR2</accession>
<keyword evidence="13" id="KW-1185">Reference proteome</keyword>
<dbReference type="GO" id="GO:0004556">
    <property type="term" value="F:alpha-amylase activity"/>
    <property type="evidence" value="ECO:0007669"/>
    <property type="project" value="UniProtKB-UniRule"/>
</dbReference>
<dbReference type="InterPro" id="IPR006047">
    <property type="entry name" value="GH13_cat_dom"/>
</dbReference>
<evidence type="ECO:0000313" key="12">
    <source>
        <dbReference type="EMBL" id="EIE19681.1"/>
    </source>
</evidence>
<dbReference type="InterPro" id="IPR006046">
    <property type="entry name" value="Alpha_amylase"/>
</dbReference>
<name>I0YMR2_COCSC</name>
<evidence type="ECO:0000256" key="7">
    <source>
        <dbReference type="ARBA" id="ARBA00023295"/>
    </source>
</evidence>
<comment type="catalytic activity">
    <reaction evidence="1 9">
        <text>Endohydrolysis of (1-&gt;4)-alpha-D-glucosidic linkages in polysaccharides containing three or more (1-&gt;4)-alpha-linked D-glucose units.</text>
        <dbReference type="EC" id="3.2.1.1"/>
    </reaction>
</comment>
<evidence type="ECO:0000256" key="5">
    <source>
        <dbReference type="ARBA" id="ARBA00022801"/>
    </source>
</evidence>
<keyword evidence="6 9" id="KW-0119">Carbohydrate metabolism</keyword>
<dbReference type="PRINTS" id="PR00110">
    <property type="entry name" value="ALPHAAMYLASE"/>
</dbReference>
<dbReference type="CDD" id="cd11314">
    <property type="entry name" value="AmyAc_arch_bac_plant_AmyA"/>
    <property type="match status" value="1"/>
</dbReference>
<feature type="domain" description="Alpha-amylase C-terminal beta-sheet" evidence="11">
    <location>
        <begin position="370"/>
        <end position="435"/>
    </location>
</feature>
<evidence type="ECO:0000313" key="13">
    <source>
        <dbReference type="Proteomes" id="UP000007264"/>
    </source>
</evidence>
<evidence type="ECO:0000256" key="3">
    <source>
        <dbReference type="ARBA" id="ARBA00008061"/>
    </source>
</evidence>
<comment type="caution">
    <text evidence="12">The sequence shown here is derived from an EMBL/GenBank/DDBJ whole genome shotgun (WGS) entry which is preliminary data.</text>
</comment>
<evidence type="ECO:0000256" key="8">
    <source>
        <dbReference type="RuleBase" id="RU003615"/>
    </source>
</evidence>
<keyword evidence="5 9" id="KW-0378">Hydrolase</keyword>
<sequence length="437" mass="48571">MGTKEVLLQVWGCVTLPFKQNACAEIIDAASACPYLAFYVQGFNWECAQRASPAWYAVLAGRAVEMRAAGITAVWLPPPSVSVSAEGYLPREYECLDSKYGSEAELRACIKALHAHGVKALADIVLNHRCAGKQDDKGRWNQFTGKYPWDESCVCSDHEAYGGTGKKKEGAPFEAAPNVDHTNERVRQDIKAWLSWLRSDVGFDGWRFDFVKGYGGHHVREYIEATDPALAVGEFWDDCAYTDSKIDFDQDAHRQRIVDWCDAADGRAAAFDFTTKGVLQEAVAKGEYWRLRDGAGRPPGMIGWWPSRAVTFVENHDTGSTQAHWPFPQQSLHQGYAYILTHPGTPCIFYDHLALRPLRSAILQLLALRRRAGLHCESQVDVCEANNEVYAALIDRKITVKIGLGSWDPTKASVSVGQKAWLLALAGPGFSVWEAHF</sequence>
<keyword evidence="7 9" id="KW-0326">Glycosidase</keyword>
<dbReference type="Pfam" id="PF07821">
    <property type="entry name" value="Alpha-amyl_C2"/>
    <property type="match status" value="1"/>
</dbReference>
<dbReference type="AlphaFoldDB" id="I0YMR2"/>
<dbReference type="InterPro" id="IPR017853">
    <property type="entry name" value="GH"/>
</dbReference>
<dbReference type="SUPFAM" id="SSF51011">
    <property type="entry name" value="Glycosyl hydrolase domain"/>
    <property type="match status" value="1"/>
</dbReference>